<evidence type="ECO:0000313" key="4">
    <source>
        <dbReference type="EMBL" id="HHP05864.1"/>
    </source>
</evidence>
<dbReference type="Pfam" id="PF02697">
    <property type="entry name" value="VAPB_antitox"/>
    <property type="match status" value="1"/>
</dbReference>
<keyword evidence="1" id="KW-1277">Toxin-antitoxin system</keyword>
<dbReference type="EMBL" id="DRZM01000242">
    <property type="protein sequence ID" value="HHP05864.1"/>
    <property type="molecule type" value="Genomic_DNA"/>
</dbReference>
<evidence type="ECO:0000313" key="3">
    <source>
        <dbReference type="EMBL" id="HGB25673.1"/>
    </source>
</evidence>
<gene>
    <name evidence="4" type="ORF">ENM88_09020</name>
    <name evidence="2" type="ORF">ENV88_03335</name>
    <name evidence="3" type="ORF">ENV88_06605</name>
</gene>
<dbReference type="EMBL" id="DTIB01000076">
    <property type="protein sequence ID" value="HGB25072.1"/>
    <property type="molecule type" value="Genomic_DNA"/>
</dbReference>
<proteinExistence type="predicted"/>
<evidence type="ECO:0000256" key="1">
    <source>
        <dbReference type="ARBA" id="ARBA00022649"/>
    </source>
</evidence>
<sequence length="82" mass="9744">MPQHGGVVSRYATISVLREVKELLEREKGSKDWSSFLLELYREARASRARAAFERLRQLLDEEDLDSIERSSREFREVFELR</sequence>
<accession>A0A7C3SL26</accession>
<protein>
    <submittedName>
        <fullName evidence="2">Uncharacterized protein</fullName>
    </submittedName>
</protein>
<comment type="caution">
    <text evidence="2">The sequence shown here is derived from an EMBL/GenBank/DDBJ whole genome shotgun (WGS) entry which is preliminary data.</text>
</comment>
<dbReference type="InterPro" id="IPR003847">
    <property type="entry name" value="Put_antitoxin"/>
</dbReference>
<dbReference type="AlphaFoldDB" id="A0A7C3SL26"/>
<name>A0A7C3SL26_THEPE</name>
<organism evidence="2">
    <name type="scientific">Thermofilum pendens</name>
    <dbReference type="NCBI Taxonomy" id="2269"/>
    <lineage>
        <taxon>Archaea</taxon>
        <taxon>Thermoproteota</taxon>
        <taxon>Thermoprotei</taxon>
        <taxon>Thermofilales</taxon>
        <taxon>Thermofilaceae</taxon>
        <taxon>Thermofilum</taxon>
    </lineage>
</organism>
<dbReference type="EMBL" id="DTIB01000110">
    <property type="protein sequence ID" value="HGB25673.1"/>
    <property type="molecule type" value="Genomic_DNA"/>
</dbReference>
<evidence type="ECO:0000313" key="2">
    <source>
        <dbReference type="EMBL" id="HGB25072.1"/>
    </source>
</evidence>
<reference evidence="2" key="1">
    <citation type="journal article" date="2020" name="mSystems">
        <title>Genome- and Community-Level Interaction Insights into Carbon Utilization and Element Cycling Functions of Hydrothermarchaeota in Hydrothermal Sediment.</title>
        <authorList>
            <person name="Zhou Z."/>
            <person name="Liu Y."/>
            <person name="Xu W."/>
            <person name="Pan J."/>
            <person name="Luo Z.H."/>
            <person name="Li M."/>
        </authorList>
    </citation>
    <scope>NUCLEOTIDE SEQUENCE [LARGE SCALE GENOMIC DNA]</scope>
    <source>
        <strain evidence="4">SpSt-1125</strain>
        <strain evidence="2">SpSt-8</strain>
    </source>
</reference>